<evidence type="ECO:0000256" key="8">
    <source>
        <dbReference type="ARBA" id="ARBA00023273"/>
    </source>
</evidence>
<evidence type="ECO:0000256" key="4">
    <source>
        <dbReference type="ARBA" id="ARBA00022846"/>
    </source>
</evidence>
<evidence type="ECO:0000256" key="6">
    <source>
        <dbReference type="ARBA" id="ARBA00023069"/>
    </source>
</evidence>
<evidence type="ECO:0000256" key="5">
    <source>
        <dbReference type="ARBA" id="ARBA00023054"/>
    </source>
</evidence>
<feature type="region of interest" description="Disordered" evidence="11">
    <location>
        <begin position="38"/>
        <end position="63"/>
    </location>
</feature>
<comment type="subcellular location">
    <subcellularLocation>
        <location evidence="1">Cytoplasm</location>
        <location evidence="1">Cytoskeleton</location>
        <location evidence="1">Flagellum axoneme</location>
    </subcellularLocation>
</comment>
<evidence type="ECO:0000256" key="2">
    <source>
        <dbReference type="ARBA" id="ARBA00006875"/>
    </source>
</evidence>
<comment type="similarity">
    <text evidence="2">Belongs to the RIB43A family.</text>
</comment>
<keyword evidence="8" id="KW-0966">Cell projection</keyword>
<dbReference type="PANTHER" id="PTHR14517:SF6">
    <property type="entry name" value="RE41410P"/>
    <property type="match status" value="1"/>
</dbReference>
<keyword evidence="13" id="KW-1185">Reference proteome</keyword>
<feature type="compositionally biased region" description="Basic and acidic residues" evidence="11">
    <location>
        <begin position="335"/>
        <end position="353"/>
    </location>
</feature>
<comment type="caution">
    <text evidence="12">The sequence shown here is derived from an EMBL/GenBank/DDBJ whole genome shotgun (WGS) entry which is preliminary data.</text>
</comment>
<dbReference type="InterPro" id="IPR008805">
    <property type="entry name" value="RIB43A"/>
</dbReference>
<dbReference type="AlphaFoldDB" id="A0A2R5GMD6"/>
<dbReference type="OrthoDB" id="429119at2759"/>
<dbReference type="InParanoid" id="A0A2R5GMD6"/>
<evidence type="ECO:0000256" key="9">
    <source>
        <dbReference type="ARBA" id="ARBA00046435"/>
    </source>
</evidence>
<dbReference type="EMBL" id="BEYU01000099">
    <property type="protein sequence ID" value="GBG31469.1"/>
    <property type="molecule type" value="Genomic_DNA"/>
</dbReference>
<keyword evidence="5 10" id="KW-0175">Coiled coil</keyword>
<keyword evidence="3" id="KW-0963">Cytoplasm</keyword>
<sequence length="369" mass="44617">MDRRLASEWEARADERVEATRQRHEELRSRLLNPKVRLTGRDESALQRQIREKEAQKQREKDDDRAYAAYLQNVHDTLKEEELRREEAERQHKLDTLTLWQQEAARKQEQHAQELQEYHRIEKHIGPSSAQKFDGEDVGVEERRRLQQRQMRRWAQEQAEARERAREEERLQEEQYAENMRVVEQHVDEVEKAARAIEAQRMQEVQEYNLLLAKSRTEREAYERKMAQAREERELKRLEEIRQHHENAYQSALAPHRVRPDHFCGLEQERLEEIRATQQEQIRERQARLAREQEEERAYARQQAALAQLANHVSFADQERRREEERATLQTQLRQAEEKRARDAAYRHEQKTERGVNDDFFAAFGRSHR</sequence>
<keyword evidence="6" id="KW-0969">Cilium</keyword>
<feature type="coiled-coil region" evidence="10">
    <location>
        <begin position="151"/>
        <end position="248"/>
    </location>
</feature>
<proteinExistence type="inferred from homology"/>
<dbReference type="Pfam" id="PF05914">
    <property type="entry name" value="RIB43A"/>
    <property type="match status" value="1"/>
</dbReference>
<name>A0A2R5GMD6_9STRA</name>
<reference evidence="12 13" key="1">
    <citation type="submission" date="2017-12" db="EMBL/GenBank/DDBJ databases">
        <title>Sequencing, de novo assembly and annotation of complete genome of a new Thraustochytrid species, strain FCC1311.</title>
        <authorList>
            <person name="Sedici K."/>
            <person name="Godart F."/>
            <person name="Aiese Cigliano R."/>
            <person name="Sanseverino W."/>
            <person name="Barakat M."/>
            <person name="Ortet P."/>
            <person name="Marechal E."/>
            <person name="Cagnac O."/>
            <person name="Amato A."/>
        </authorList>
    </citation>
    <scope>NUCLEOTIDE SEQUENCE [LARGE SCALE GENOMIC DNA]</scope>
</reference>
<feature type="compositionally biased region" description="Basic and acidic residues" evidence="11">
    <location>
        <begin position="39"/>
        <end position="63"/>
    </location>
</feature>
<accession>A0A2R5GMD6</accession>
<keyword evidence="7" id="KW-0206">Cytoskeleton</keyword>
<evidence type="ECO:0000313" key="13">
    <source>
        <dbReference type="Proteomes" id="UP000241890"/>
    </source>
</evidence>
<evidence type="ECO:0000313" key="12">
    <source>
        <dbReference type="EMBL" id="GBG31469.1"/>
    </source>
</evidence>
<evidence type="ECO:0000256" key="3">
    <source>
        <dbReference type="ARBA" id="ARBA00022490"/>
    </source>
</evidence>
<feature type="region of interest" description="Disordered" evidence="11">
    <location>
        <begin position="313"/>
        <end position="353"/>
    </location>
</feature>
<dbReference type="Proteomes" id="UP000241890">
    <property type="component" value="Unassembled WGS sequence"/>
</dbReference>
<evidence type="ECO:0000256" key="10">
    <source>
        <dbReference type="SAM" id="Coils"/>
    </source>
</evidence>
<protein>
    <submittedName>
        <fullName evidence="12">RIB43A-like with coiled-coils protein 1</fullName>
    </submittedName>
</protein>
<gene>
    <name evidence="12" type="ORF">FCC1311_076932</name>
</gene>
<comment type="subunit">
    <text evidence="9">Microtubule inner protein component of sperm flagellar doublet microtubules.</text>
</comment>
<organism evidence="12 13">
    <name type="scientific">Hondaea fermentalgiana</name>
    <dbReference type="NCBI Taxonomy" id="2315210"/>
    <lineage>
        <taxon>Eukaryota</taxon>
        <taxon>Sar</taxon>
        <taxon>Stramenopiles</taxon>
        <taxon>Bigyra</taxon>
        <taxon>Labyrinthulomycetes</taxon>
        <taxon>Thraustochytrida</taxon>
        <taxon>Thraustochytriidae</taxon>
        <taxon>Hondaea</taxon>
    </lineage>
</organism>
<evidence type="ECO:0000256" key="1">
    <source>
        <dbReference type="ARBA" id="ARBA00004611"/>
    </source>
</evidence>
<keyword evidence="4" id="KW-0282">Flagellum</keyword>
<evidence type="ECO:0000256" key="7">
    <source>
        <dbReference type="ARBA" id="ARBA00023212"/>
    </source>
</evidence>
<feature type="compositionally biased region" description="Basic and acidic residues" evidence="11">
    <location>
        <begin position="317"/>
        <end position="327"/>
    </location>
</feature>
<dbReference type="PANTHER" id="PTHR14517">
    <property type="entry name" value="RIB43A-RELATED"/>
    <property type="match status" value="1"/>
</dbReference>
<feature type="region of interest" description="Disordered" evidence="11">
    <location>
        <begin position="122"/>
        <end position="144"/>
    </location>
</feature>
<evidence type="ECO:0000256" key="11">
    <source>
        <dbReference type="SAM" id="MobiDB-lite"/>
    </source>
</evidence>